<dbReference type="Proteomes" id="UP000241167">
    <property type="component" value="Unassembled WGS sequence"/>
</dbReference>
<keyword evidence="3" id="KW-1185">Reference proteome</keyword>
<feature type="transmembrane region" description="Helical" evidence="1">
    <location>
        <begin position="64"/>
        <end position="85"/>
    </location>
</feature>
<sequence length="252" mass="25646">MPVALQAGAWGLLSGSALLIGALVGWFLPLPRRLIAAIMAFGSGVLISALSFELVDEAWRQGGFVPVAGGFLGGAAVYTVCNRLLSLWGARHRKRSDKGLRDQNEQQNQENGGALALGALLDGIPESIVIGVSLLRGEGVGLVAVAAVFLSNLPEGLSSAAGMKNEGKSARFVFLLWGAIALSAGLAAFAGYLLFAGAGGGSIAAVQAIAAGAILAMIVDTMVPEAFEGTQDYAGMIAVAGFLTAFTLSRLG</sequence>
<keyword evidence="1" id="KW-0472">Membrane</keyword>
<dbReference type="RefSeq" id="WP_106510901.1">
    <property type="nucleotide sequence ID" value="NZ_PXYI01000001.1"/>
</dbReference>
<gene>
    <name evidence="2" type="ORF">C7I55_00220</name>
</gene>
<name>A0A2P7QY59_9SPHN</name>
<evidence type="ECO:0000313" key="3">
    <source>
        <dbReference type="Proteomes" id="UP000241167"/>
    </source>
</evidence>
<feature type="transmembrane region" description="Helical" evidence="1">
    <location>
        <begin position="6"/>
        <end position="27"/>
    </location>
</feature>
<accession>A0A2P7QY59</accession>
<dbReference type="OrthoDB" id="1145132at2"/>
<reference evidence="2 3" key="1">
    <citation type="submission" date="2018-03" db="EMBL/GenBank/DDBJ databases">
        <title>The draft genome of Sphingosinicella sp. GL-C-18.</title>
        <authorList>
            <person name="Liu L."/>
            <person name="Li L."/>
            <person name="Liang L."/>
            <person name="Zhang X."/>
            <person name="Wang T."/>
        </authorList>
    </citation>
    <scope>NUCLEOTIDE SEQUENCE [LARGE SCALE GENOMIC DNA]</scope>
    <source>
        <strain evidence="2 3">GL-C-18</strain>
    </source>
</reference>
<feature type="transmembrane region" description="Helical" evidence="1">
    <location>
        <begin position="172"/>
        <end position="195"/>
    </location>
</feature>
<organism evidence="2 3">
    <name type="scientific">Allosphingosinicella deserti</name>
    <dbReference type="NCBI Taxonomy" id="2116704"/>
    <lineage>
        <taxon>Bacteria</taxon>
        <taxon>Pseudomonadati</taxon>
        <taxon>Pseudomonadota</taxon>
        <taxon>Alphaproteobacteria</taxon>
        <taxon>Sphingomonadales</taxon>
        <taxon>Sphingomonadaceae</taxon>
        <taxon>Allosphingosinicella</taxon>
    </lineage>
</organism>
<dbReference type="AlphaFoldDB" id="A0A2P7QY59"/>
<dbReference type="EMBL" id="PXYI01000001">
    <property type="protein sequence ID" value="PSJ42885.1"/>
    <property type="molecule type" value="Genomic_DNA"/>
</dbReference>
<feature type="transmembrane region" description="Helical" evidence="1">
    <location>
        <begin position="233"/>
        <end position="251"/>
    </location>
</feature>
<protein>
    <submittedName>
        <fullName evidence="2">ZIP family zinc transporter</fullName>
    </submittedName>
</protein>
<proteinExistence type="predicted"/>
<comment type="caution">
    <text evidence="2">The sequence shown here is derived from an EMBL/GenBank/DDBJ whole genome shotgun (WGS) entry which is preliminary data.</text>
</comment>
<evidence type="ECO:0000256" key="1">
    <source>
        <dbReference type="SAM" id="Phobius"/>
    </source>
</evidence>
<evidence type="ECO:0000313" key="2">
    <source>
        <dbReference type="EMBL" id="PSJ42885.1"/>
    </source>
</evidence>
<feature type="transmembrane region" description="Helical" evidence="1">
    <location>
        <begin position="201"/>
        <end position="221"/>
    </location>
</feature>
<keyword evidence="1" id="KW-0812">Transmembrane</keyword>
<keyword evidence="1" id="KW-1133">Transmembrane helix</keyword>
<feature type="transmembrane region" description="Helical" evidence="1">
    <location>
        <begin position="34"/>
        <end position="52"/>
    </location>
</feature>